<dbReference type="UCSC" id="F43C11.6">
    <property type="organism name" value="c. elegans"/>
</dbReference>
<sequence>MFLLDFLFLVSWILLLLGIFILTREAVFQWHKSENLSIFGAFLVTMIIFIEAILMLEEHKWKDDTLSNQLLRWMFGKAESTHWKWHVNPVTVPFSLLGRIIILCASVFGESCGKLIGRFIAELPLATSLVMVPFSFLCIFLGIFCIFGYQFNIGYGFLKVERNNRLKSIFKPSDTAGNSSKKLEKCISKIDFCVKKVNEGYQKTIEKLKN</sequence>
<dbReference type="AlphaFoldDB" id="Q9U5B9"/>
<feature type="transmembrane region" description="Helical" evidence="1">
    <location>
        <begin position="134"/>
        <end position="158"/>
    </location>
</feature>
<dbReference type="Proteomes" id="UP000001940">
    <property type="component" value="Chromosome II"/>
</dbReference>
<keyword evidence="1" id="KW-1133">Transmembrane helix</keyword>
<keyword evidence="1" id="KW-0472">Membrane</keyword>
<reference evidence="2 3" key="1">
    <citation type="journal article" date="1998" name="Science">
        <title>Genome sequence of the nematode C. elegans: a platform for investigating biology.</title>
        <authorList>
            <consortium name="The C. elegans sequencing consortium"/>
            <person name="Sulson J.E."/>
            <person name="Waterston R."/>
        </authorList>
    </citation>
    <scope>NUCLEOTIDE SEQUENCE [LARGE SCALE GENOMIC DNA]</scope>
    <source>
        <strain evidence="2 3">Bristol N2</strain>
    </source>
</reference>
<keyword evidence="1" id="KW-0812">Transmembrane</keyword>
<evidence type="ECO:0000313" key="3">
    <source>
        <dbReference type="Proteomes" id="UP000001940"/>
    </source>
</evidence>
<dbReference type="CTD" id="185700"/>
<protein>
    <submittedName>
        <fullName evidence="2">MotA/TolQ/ExbB proton channel domain-containing protein</fullName>
    </submittedName>
</protein>
<name>Q9U5B9_CAEEL</name>
<accession>Q9U5B9</accession>
<dbReference type="FunCoup" id="Q9U5B9">
    <property type="interactions" value="65"/>
</dbReference>
<evidence type="ECO:0000256" key="1">
    <source>
        <dbReference type="SAM" id="Phobius"/>
    </source>
</evidence>
<dbReference type="Bgee" id="WBGene00018383">
    <property type="expression patterns" value="Expressed in embryo and 3 other cell types or tissues"/>
</dbReference>
<gene>
    <name evidence="2" type="ORF">CELE_F43C11.6</name>
    <name evidence="2 4" type="ORF">F43C11.6</name>
</gene>
<keyword evidence="3" id="KW-1185">Reference proteome</keyword>
<organism evidence="2 3">
    <name type="scientific">Caenorhabditis elegans</name>
    <dbReference type="NCBI Taxonomy" id="6239"/>
    <lineage>
        <taxon>Eukaryota</taxon>
        <taxon>Metazoa</taxon>
        <taxon>Ecdysozoa</taxon>
        <taxon>Nematoda</taxon>
        <taxon>Chromadorea</taxon>
        <taxon>Rhabditida</taxon>
        <taxon>Rhabditina</taxon>
        <taxon>Rhabditomorpha</taxon>
        <taxon>Rhabditoidea</taxon>
        <taxon>Rhabditidae</taxon>
        <taxon>Peloderinae</taxon>
        <taxon>Caenorhabditis</taxon>
    </lineage>
</organism>
<dbReference type="eggNOG" id="ENOG502TH6F">
    <property type="taxonomic scope" value="Eukaryota"/>
</dbReference>
<evidence type="ECO:0000313" key="4">
    <source>
        <dbReference type="WormBase" id="F43C11.6"/>
    </source>
</evidence>
<dbReference type="OrthoDB" id="5850905at2759"/>
<dbReference type="WormBase" id="F43C11.6">
    <property type="protein sequence ID" value="CE46617"/>
    <property type="gene ID" value="WBGene00018383"/>
</dbReference>
<evidence type="ECO:0000313" key="2">
    <source>
        <dbReference type="EMBL" id="CCD69620.2"/>
    </source>
</evidence>
<feature type="transmembrane region" description="Helical" evidence="1">
    <location>
        <begin position="6"/>
        <end position="23"/>
    </location>
</feature>
<dbReference type="RefSeq" id="NP_494247.2">
    <property type="nucleotide sequence ID" value="NM_061846.2"/>
</dbReference>
<feature type="transmembrane region" description="Helical" evidence="1">
    <location>
        <begin position="35"/>
        <end position="56"/>
    </location>
</feature>
<dbReference type="OMA" id="HWKWHVN"/>
<dbReference type="AGR" id="WB:WBGene00018383"/>
<dbReference type="EMBL" id="BX284602">
    <property type="protein sequence ID" value="CCD69620.2"/>
    <property type="molecule type" value="Genomic_DNA"/>
</dbReference>
<dbReference type="GeneID" id="185700"/>
<dbReference type="InParanoid" id="Q9U5B9"/>
<proteinExistence type="predicted"/>
<dbReference type="HOGENOM" id="CLU_1311102_0_0_1"/>
<dbReference type="PaxDb" id="6239-F43C11.6"/>
<dbReference type="KEGG" id="cel:CELE_F43C11.6"/>